<comment type="caution">
    <text evidence="1">The sequence shown here is derived from an EMBL/GenBank/DDBJ whole genome shotgun (WGS) entry which is preliminary data.</text>
</comment>
<gene>
    <name evidence="1" type="ORF">SDC9_212433</name>
</gene>
<reference evidence="1" key="1">
    <citation type="submission" date="2019-08" db="EMBL/GenBank/DDBJ databases">
        <authorList>
            <person name="Kucharzyk K."/>
            <person name="Murdoch R.W."/>
            <person name="Higgins S."/>
            <person name="Loffler F."/>
        </authorList>
    </citation>
    <scope>NUCLEOTIDE SEQUENCE</scope>
</reference>
<protein>
    <submittedName>
        <fullName evidence="1">Uncharacterized protein</fullName>
    </submittedName>
</protein>
<accession>A0A645JMU1</accession>
<evidence type="ECO:0000313" key="1">
    <source>
        <dbReference type="EMBL" id="MPN64657.1"/>
    </source>
</evidence>
<proteinExistence type="predicted"/>
<dbReference type="AlphaFoldDB" id="A0A645JMU1"/>
<name>A0A645JMU1_9ZZZZ</name>
<dbReference type="EMBL" id="VSSQ01145830">
    <property type="protein sequence ID" value="MPN64657.1"/>
    <property type="molecule type" value="Genomic_DNA"/>
</dbReference>
<organism evidence="1">
    <name type="scientific">bioreactor metagenome</name>
    <dbReference type="NCBI Taxonomy" id="1076179"/>
    <lineage>
        <taxon>unclassified sequences</taxon>
        <taxon>metagenomes</taxon>
        <taxon>ecological metagenomes</taxon>
    </lineage>
</organism>
<sequence length="93" mass="10242">MLENAAHQHPFITCKAVFCPVAVVHIEVDDGNALQAMGLDGMHRCDTDVVEEAEAHGRGLFAMMTRRANRAERILDFALHDEIHCMAASPGRT</sequence>